<sequence length="571" mass="60640">MSATEPMTPAASLPAFRLGAKPAMAVLGFASGLPYAVFTGTIIAWFTAYDVDAKSIGVFSMSSLPYVFKFLWSPLLGAYSPPGAGRLRGVSRLRSWILVSLALITPVLFLLPNLDPTRSLGLVAFLSLIAIFASATQDIAIGGWRIRIAKDEAELNSLVSIEQFSYRTASFFGAAVAFVIAQNASWDAAWWAIAGLVGVCFALVFFVPDPAMDEAEDTETPIALGGSLSSAERRRFLLPVIAAWGLSLVLVFAFMFYNLNKEAVDAVIGREIIGVRDFTLNVGPVIVAACLLAPVLAAIGVIRRTGPSLGTQAPGQGVSDMLYRNLLEPFIDLVTRFRFALIPILFLTLFYRYADGVWGAFAYPFYLGAPENNGGLGHTLIEVAAASKTFGVLMTLAGVAVGGAMLKLIGQMPALVVGAVLAAATNLLYADLAVDARYTDAFIAFVHLDVLFPFINAVVNLLAADPVEIGPRLGRLMVVIAAENLAVGIASVVYVAYLSSLVNKAYAAVQYAILASLSLLVAVLGRGLLGELIDERGFAYVFVLTAVLGLLGVAGSVIEWVRRGRAAPRPD</sequence>
<feature type="transmembrane region" description="Helical" evidence="6">
    <location>
        <begin position="23"/>
        <end position="46"/>
    </location>
</feature>
<evidence type="ECO:0000256" key="1">
    <source>
        <dbReference type="ARBA" id="ARBA00004141"/>
    </source>
</evidence>
<feature type="transmembrane region" description="Helical" evidence="6">
    <location>
        <begin position="278"/>
        <end position="302"/>
    </location>
</feature>
<feature type="transmembrane region" description="Helical" evidence="6">
    <location>
        <begin position="383"/>
        <end position="406"/>
    </location>
</feature>
<dbReference type="GO" id="GO:0008521">
    <property type="term" value="F:acetyl-CoA transmembrane transporter activity"/>
    <property type="evidence" value="ECO:0007669"/>
    <property type="project" value="InterPro"/>
</dbReference>
<evidence type="ECO:0000256" key="2">
    <source>
        <dbReference type="ARBA" id="ARBA00022448"/>
    </source>
</evidence>
<accession>A0A840I797</accession>
<feature type="transmembrane region" description="Helical" evidence="6">
    <location>
        <begin position="120"/>
        <end position="144"/>
    </location>
</feature>
<evidence type="ECO:0000256" key="4">
    <source>
        <dbReference type="ARBA" id="ARBA00022989"/>
    </source>
</evidence>
<dbReference type="SUPFAM" id="SSF103473">
    <property type="entry name" value="MFS general substrate transporter"/>
    <property type="match status" value="1"/>
</dbReference>
<dbReference type="PANTHER" id="PTHR12778:SF10">
    <property type="entry name" value="MAJOR FACILITATOR SUPERFAMILY DOMAIN-CONTAINING PROTEIN 3"/>
    <property type="match status" value="1"/>
</dbReference>
<feature type="transmembrane region" description="Helical" evidence="6">
    <location>
        <begin position="442"/>
        <end position="464"/>
    </location>
</feature>
<feature type="transmembrane region" description="Helical" evidence="6">
    <location>
        <begin position="476"/>
        <end position="499"/>
    </location>
</feature>
<organism evidence="7 8">
    <name type="scientific">Parvularcula dongshanensis</name>
    <dbReference type="NCBI Taxonomy" id="1173995"/>
    <lineage>
        <taxon>Bacteria</taxon>
        <taxon>Pseudomonadati</taxon>
        <taxon>Pseudomonadota</taxon>
        <taxon>Alphaproteobacteria</taxon>
        <taxon>Parvularculales</taxon>
        <taxon>Parvularculaceae</taxon>
        <taxon>Parvularcula</taxon>
    </lineage>
</organism>
<keyword evidence="2" id="KW-0813">Transport</keyword>
<evidence type="ECO:0000256" key="6">
    <source>
        <dbReference type="SAM" id="Phobius"/>
    </source>
</evidence>
<dbReference type="PANTHER" id="PTHR12778">
    <property type="entry name" value="SOLUTE CARRIER FAMILY 33 ACETYL-COA TRANSPORTER -RELATED"/>
    <property type="match status" value="1"/>
</dbReference>
<dbReference type="InterPro" id="IPR036259">
    <property type="entry name" value="MFS_trans_sf"/>
</dbReference>
<proteinExistence type="predicted"/>
<feature type="transmembrane region" description="Helical" evidence="6">
    <location>
        <begin position="339"/>
        <end position="363"/>
    </location>
</feature>
<evidence type="ECO:0000313" key="8">
    <source>
        <dbReference type="Proteomes" id="UP000563524"/>
    </source>
</evidence>
<keyword evidence="8" id="KW-1185">Reference proteome</keyword>
<evidence type="ECO:0000256" key="3">
    <source>
        <dbReference type="ARBA" id="ARBA00022692"/>
    </source>
</evidence>
<dbReference type="GO" id="GO:0016020">
    <property type="term" value="C:membrane"/>
    <property type="evidence" value="ECO:0007669"/>
    <property type="project" value="UniProtKB-SubCell"/>
</dbReference>
<keyword evidence="3 6" id="KW-0812">Transmembrane</keyword>
<dbReference type="RefSeq" id="WP_183819131.1">
    <property type="nucleotide sequence ID" value="NZ_JACHOB010000006.1"/>
</dbReference>
<gene>
    <name evidence="7" type="ORF">GGQ59_002522</name>
</gene>
<name>A0A840I797_9PROT</name>
<dbReference type="EMBL" id="JACHOB010000006">
    <property type="protein sequence ID" value="MBB4659978.1"/>
    <property type="molecule type" value="Genomic_DNA"/>
</dbReference>
<evidence type="ECO:0000313" key="7">
    <source>
        <dbReference type="EMBL" id="MBB4659978.1"/>
    </source>
</evidence>
<keyword evidence="5 6" id="KW-0472">Membrane</keyword>
<feature type="transmembrane region" description="Helical" evidence="6">
    <location>
        <begin position="96"/>
        <end position="114"/>
    </location>
</feature>
<dbReference type="Proteomes" id="UP000563524">
    <property type="component" value="Unassembled WGS sequence"/>
</dbReference>
<dbReference type="GO" id="GO:0035348">
    <property type="term" value="P:acetyl-CoA transmembrane transport"/>
    <property type="evidence" value="ECO:0007669"/>
    <property type="project" value="InterPro"/>
</dbReference>
<comment type="subcellular location">
    <subcellularLocation>
        <location evidence="1">Membrane</location>
        <topology evidence="1">Multi-pass membrane protein</topology>
    </subcellularLocation>
</comment>
<dbReference type="InterPro" id="IPR004752">
    <property type="entry name" value="AmpG_permease/AT-1"/>
</dbReference>
<feature type="transmembrane region" description="Helical" evidence="6">
    <location>
        <begin position="505"/>
        <end position="525"/>
    </location>
</feature>
<feature type="transmembrane region" description="Helical" evidence="6">
    <location>
        <begin position="413"/>
        <end position="430"/>
    </location>
</feature>
<dbReference type="AlphaFoldDB" id="A0A840I797"/>
<protein>
    <submittedName>
        <fullName evidence="7">PAT family beta-lactamase induction signal transducer AmpG</fullName>
    </submittedName>
</protein>
<dbReference type="InterPro" id="IPR024371">
    <property type="entry name" value="AcetylCoA_trans_1-like"/>
</dbReference>
<dbReference type="Pfam" id="PF13000">
    <property type="entry name" value="Acatn"/>
    <property type="match status" value="1"/>
</dbReference>
<reference evidence="7 8" key="1">
    <citation type="submission" date="2020-08" db="EMBL/GenBank/DDBJ databases">
        <title>Genomic Encyclopedia of Type Strains, Phase IV (KMG-IV): sequencing the most valuable type-strain genomes for metagenomic binning, comparative biology and taxonomic classification.</title>
        <authorList>
            <person name="Goeker M."/>
        </authorList>
    </citation>
    <scope>NUCLEOTIDE SEQUENCE [LARGE SCALE GENOMIC DNA]</scope>
    <source>
        <strain evidence="7 8">DSM 102850</strain>
    </source>
</reference>
<feature type="transmembrane region" description="Helical" evidence="6">
    <location>
        <begin position="236"/>
        <end position="258"/>
    </location>
</feature>
<keyword evidence="4 6" id="KW-1133">Transmembrane helix</keyword>
<feature type="transmembrane region" description="Helical" evidence="6">
    <location>
        <begin position="537"/>
        <end position="558"/>
    </location>
</feature>
<feature type="transmembrane region" description="Helical" evidence="6">
    <location>
        <begin position="164"/>
        <end position="182"/>
    </location>
</feature>
<comment type="caution">
    <text evidence="7">The sequence shown here is derived from an EMBL/GenBank/DDBJ whole genome shotgun (WGS) entry which is preliminary data.</text>
</comment>
<evidence type="ECO:0000256" key="5">
    <source>
        <dbReference type="ARBA" id="ARBA00023136"/>
    </source>
</evidence>
<feature type="transmembrane region" description="Helical" evidence="6">
    <location>
        <begin position="66"/>
        <end position="84"/>
    </location>
</feature>
<feature type="transmembrane region" description="Helical" evidence="6">
    <location>
        <begin position="188"/>
        <end position="207"/>
    </location>
</feature>